<dbReference type="InterPro" id="IPR051201">
    <property type="entry name" value="Chloro_Bact_Ser_Proteases"/>
</dbReference>
<keyword evidence="3" id="KW-0378">Hydrolase</keyword>
<accession>A0A399TDG4</accession>
<dbReference type="Gene3D" id="2.30.42.10">
    <property type="match status" value="1"/>
</dbReference>
<dbReference type="RefSeq" id="WP_119455379.1">
    <property type="nucleotide sequence ID" value="NZ_QWGT01000025.1"/>
</dbReference>
<dbReference type="InterPro" id="IPR036034">
    <property type="entry name" value="PDZ_sf"/>
</dbReference>
<dbReference type="Pfam" id="PF13365">
    <property type="entry name" value="Trypsin_2"/>
    <property type="match status" value="1"/>
</dbReference>
<dbReference type="PROSITE" id="PS50106">
    <property type="entry name" value="PDZ"/>
    <property type="match status" value="1"/>
</dbReference>
<keyword evidence="2" id="KW-0645">Protease</keyword>
<dbReference type="Gene3D" id="2.40.10.10">
    <property type="entry name" value="Trypsin-like serine proteases"/>
    <property type="match status" value="2"/>
</dbReference>
<evidence type="ECO:0000256" key="3">
    <source>
        <dbReference type="ARBA" id="ARBA00022801"/>
    </source>
</evidence>
<comment type="caution">
    <text evidence="7">The sequence shown here is derived from an EMBL/GenBank/DDBJ whole genome shotgun (WGS) entry which is preliminary data.</text>
</comment>
<feature type="compositionally biased region" description="Low complexity" evidence="4">
    <location>
        <begin position="72"/>
        <end position="89"/>
    </location>
</feature>
<sequence>MTDRSHGEDEHEGGREVDGRSDGSSTGAPSSTPSPGSDGGSAWPAPAGPAAASHPAPTSADQRDTLAYGTPSATDHAATAPGAPAAASDVPQSEAGTTTAPAKKKPNKALPLVAMLAVGALIGGAAGGLTTWAIAHDDASTESVSQSPANITVNDPDNATPITAVAAKVSGSVVTIDVAGAQAGGTGSGVILSSDGYVLTNTHVVTLDGQTGDATIQVKTADGALYTAKLVGTDPVVDLAVIKLDDASGLTPIEFADSSKLNVGDTAIAIGAPLGLSGTVTDGIVSALDRSIQVASSAAPETPGDGSQSDETPFNFWPFGNEGQGGFGGQGGQGGSGAQGQAAATINLAVIQTDAAINPGNSGGALLDGDGKLIGVNVAIANAGGTSSTAGSIGVGFAIPSNLAKRVGEEIIQNGSASHGLLGASVRDVATGDSSTPVGGAFIAEVQSGGAAAAAGLRQGDIVTAFGSIPISKASDLTAQVRALAGGSEVELTVIRGGQKQQVDVKLGTLQQ</sequence>
<feature type="domain" description="PDZ" evidence="6">
    <location>
        <begin position="411"/>
        <end position="498"/>
    </location>
</feature>
<dbReference type="PANTHER" id="PTHR43343">
    <property type="entry name" value="PEPTIDASE S12"/>
    <property type="match status" value="1"/>
</dbReference>
<dbReference type="SMART" id="SM00228">
    <property type="entry name" value="PDZ"/>
    <property type="match status" value="1"/>
</dbReference>
<dbReference type="InterPro" id="IPR043504">
    <property type="entry name" value="Peptidase_S1_PA_chymotrypsin"/>
</dbReference>
<evidence type="ECO:0000313" key="7">
    <source>
        <dbReference type="EMBL" id="RIJ52825.1"/>
    </source>
</evidence>
<protein>
    <submittedName>
        <fullName evidence="7">PDZ domain-containing protein</fullName>
    </submittedName>
</protein>
<evidence type="ECO:0000256" key="5">
    <source>
        <dbReference type="SAM" id="Phobius"/>
    </source>
</evidence>
<evidence type="ECO:0000256" key="2">
    <source>
        <dbReference type="ARBA" id="ARBA00022670"/>
    </source>
</evidence>
<keyword evidence="5" id="KW-0472">Membrane</keyword>
<dbReference type="InterPro" id="IPR009003">
    <property type="entry name" value="Peptidase_S1_PA"/>
</dbReference>
<dbReference type="GO" id="GO:0006508">
    <property type="term" value="P:proteolysis"/>
    <property type="evidence" value="ECO:0007669"/>
    <property type="project" value="UniProtKB-KW"/>
</dbReference>
<dbReference type="PRINTS" id="PR00834">
    <property type="entry name" value="PROTEASES2C"/>
</dbReference>
<dbReference type="Pfam" id="PF13180">
    <property type="entry name" value="PDZ_2"/>
    <property type="match status" value="1"/>
</dbReference>
<dbReference type="SUPFAM" id="SSF50494">
    <property type="entry name" value="Trypsin-like serine proteases"/>
    <property type="match status" value="1"/>
</dbReference>
<comment type="similarity">
    <text evidence="1">Belongs to the peptidase S1C family.</text>
</comment>
<evidence type="ECO:0000256" key="4">
    <source>
        <dbReference type="SAM" id="MobiDB-lite"/>
    </source>
</evidence>
<feature type="transmembrane region" description="Helical" evidence="5">
    <location>
        <begin position="112"/>
        <end position="135"/>
    </location>
</feature>
<feature type="compositionally biased region" description="Basic and acidic residues" evidence="4">
    <location>
        <begin position="1"/>
        <end position="21"/>
    </location>
</feature>
<keyword evidence="5" id="KW-1133">Transmembrane helix</keyword>
<feature type="region of interest" description="Disordered" evidence="4">
    <location>
        <begin position="1"/>
        <end position="104"/>
    </location>
</feature>
<organism evidence="7 8">
    <name type="scientific">Clavibacter lycopersici</name>
    <dbReference type="NCBI Taxonomy" id="2301718"/>
    <lineage>
        <taxon>Bacteria</taxon>
        <taxon>Bacillati</taxon>
        <taxon>Actinomycetota</taxon>
        <taxon>Actinomycetes</taxon>
        <taxon>Micrococcales</taxon>
        <taxon>Microbacteriaceae</taxon>
        <taxon>Clavibacter</taxon>
    </lineage>
</organism>
<keyword evidence="8" id="KW-1185">Reference proteome</keyword>
<feature type="compositionally biased region" description="Low complexity" evidence="4">
    <location>
        <begin position="22"/>
        <end position="60"/>
    </location>
</feature>
<dbReference type="EMBL" id="QWGT01000025">
    <property type="protein sequence ID" value="RIJ52825.1"/>
    <property type="molecule type" value="Genomic_DNA"/>
</dbReference>
<dbReference type="Proteomes" id="UP000266484">
    <property type="component" value="Unassembled WGS sequence"/>
</dbReference>
<dbReference type="GO" id="GO:0004252">
    <property type="term" value="F:serine-type endopeptidase activity"/>
    <property type="evidence" value="ECO:0007669"/>
    <property type="project" value="InterPro"/>
</dbReference>
<evidence type="ECO:0000259" key="6">
    <source>
        <dbReference type="PROSITE" id="PS50106"/>
    </source>
</evidence>
<dbReference type="AlphaFoldDB" id="A0A399TDG4"/>
<dbReference type="InterPro" id="IPR001940">
    <property type="entry name" value="Peptidase_S1C"/>
</dbReference>
<evidence type="ECO:0000313" key="8">
    <source>
        <dbReference type="Proteomes" id="UP000266484"/>
    </source>
</evidence>
<evidence type="ECO:0000256" key="1">
    <source>
        <dbReference type="ARBA" id="ARBA00010541"/>
    </source>
</evidence>
<reference evidence="7 8" key="1">
    <citation type="submission" date="2018-08" db="EMBL/GenBank/DDBJ databases">
        <title>Genome Sequence of Clavibacter michiganensis Subspecies type strains, and the Atypical Peach-Colored Strains Isolated from Tomato.</title>
        <authorList>
            <person name="Osdaghi E."/>
            <person name="Portier P."/>
            <person name="Briand M."/>
            <person name="Jacques M.-A."/>
        </authorList>
    </citation>
    <scope>NUCLEOTIDE SEQUENCE [LARGE SCALE GENOMIC DNA]</scope>
    <source>
        <strain evidence="7 8">CFBP 8615</strain>
    </source>
</reference>
<keyword evidence="5" id="KW-0812">Transmembrane</keyword>
<dbReference type="SUPFAM" id="SSF50156">
    <property type="entry name" value="PDZ domain-like"/>
    <property type="match status" value="1"/>
</dbReference>
<gene>
    <name evidence="7" type="ORF">DZG00_03350</name>
</gene>
<proteinExistence type="inferred from homology"/>
<name>A0A399TDG4_9MICO</name>
<dbReference type="InterPro" id="IPR001478">
    <property type="entry name" value="PDZ"/>
</dbReference>
<dbReference type="PANTHER" id="PTHR43343:SF3">
    <property type="entry name" value="PROTEASE DO-LIKE 8, CHLOROPLASTIC"/>
    <property type="match status" value="1"/>
</dbReference>